<feature type="compositionally biased region" description="Acidic residues" evidence="1">
    <location>
        <begin position="256"/>
        <end position="265"/>
    </location>
</feature>
<feature type="compositionally biased region" description="Acidic residues" evidence="1">
    <location>
        <begin position="77"/>
        <end position="88"/>
    </location>
</feature>
<feature type="region of interest" description="Disordered" evidence="1">
    <location>
        <begin position="76"/>
        <end position="101"/>
    </location>
</feature>
<organism evidence="2 3">
    <name type="scientific">Cylindrotheca closterium</name>
    <dbReference type="NCBI Taxonomy" id="2856"/>
    <lineage>
        <taxon>Eukaryota</taxon>
        <taxon>Sar</taxon>
        <taxon>Stramenopiles</taxon>
        <taxon>Ochrophyta</taxon>
        <taxon>Bacillariophyta</taxon>
        <taxon>Bacillariophyceae</taxon>
        <taxon>Bacillariophycidae</taxon>
        <taxon>Bacillariales</taxon>
        <taxon>Bacillariaceae</taxon>
        <taxon>Cylindrotheca</taxon>
    </lineage>
</organism>
<reference evidence="2" key="1">
    <citation type="submission" date="2023-08" db="EMBL/GenBank/DDBJ databases">
        <authorList>
            <person name="Audoor S."/>
            <person name="Bilcke G."/>
        </authorList>
    </citation>
    <scope>NUCLEOTIDE SEQUENCE</scope>
</reference>
<feature type="region of interest" description="Disordered" evidence="1">
    <location>
        <begin position="186"/>
        <end position="265"/>
    </location>
</feature>
<gene>
    <name evidence="2" type="ORF">CYCCA115_LOCUS22912</name>
</gene>
<proteinExistence type="predicted"/>
<dbReference type="Proteomes" id="UP001295423">
    <property type="component" value="Unassembled WGS sequence"/>
</dbReference>
<evidence type="ECO:0000313" key="3">
    <source>
        <dbReference type="Proteomes" id="UP001295423"/>
    </source>
</evidence>
<dbReference type="EMBL" id="CAKOGP040002346">
    <property type="protein sequence ID" value="CAJ1967737.1"/>
    <property type="molecule type" value="Genomic_DNA"/>
</dbReference>
<comment type="caution">
    <text evidence="2">The sequence shown here is derived from an EMBL/GenBank/DDBJ whole genome shotgun (WGS) entry which is preliminary data.</text>
</comment>
<protein>
    <submittedName>
        <fullName evidence="2">Uncharacterized protein</fullName>
    </submittedName>
</protein>
<name>A0AAD2GAX5_9STRA</name>
<keyword evidence="3" id="KW-1185">Reference proteome</keyword>
<accession>A0AAD2GAX5</accession>
<evidence type="ECO:0000313" key="2">
    <source>
        <dbReference type="EMBL" id="CAJ1967737.1"/>
    </source>
</evidence>
<dbReference type="AlphaFoldDB" id="A0AAD2GAX5"/>
<sequence length="322" mass="34938">MMFKSGVIGAIAIAPHVKVIHCEDGNADIVTPDSGSSNRHIVLEDFSGLLTIDMMMILDTNEGMATMATIQRPALVESDDDKEEEEAAVEQGKDKKAATRTRPPIQCNGAIGALRIIPYVNVIDQEDGKAEISTPRSGSSHGQIVLENFTGALTVETIVVMDPHDVQTTTIIERPILVASDDNEGATAMKQGNRGKNGRKKTSSGTPIDSSGAADSVKKPPALPTLEESEDEVSIVMGNVDSEPANPDGNDMSNSEIEDDEEEATNYDTMKRPELWAVYKARLGRQPQKLKMREIVKILRAYDDADKIKNAEKENHVNSVVN</sequence>
<evidence type="ECO:0000256" key="1">
    <source>
        <dbReference type="SAM" id="MobiDB-lite"/>
    </source>
</evidence>